<feature type="region of interest" description="Disordered" evidence="6">
    <location>
        <begin position="23"/>
        <end position="43"/>
    </location>
</feature>
<reference evidence="7" key="1">
    <citation type="submission" date="2015-12" db="EMBL/GenBank/DDBJ databases">
        <title>De novo transcriptome assembly of four potential Pierce s Disease insect vectors from Arizona vineyards.</title>
        <authorList>
            <person name="Tassone E.E."/>
        </authorList>
    </citation>
    <scope>NUCLEOTIDE SEQUENCE</scope>
</reference>
<comment type="similarity">
    <text evidence="2">Belongs to the TMEM183 family.</text>
</comment>
<dbReference type="EMBL" id="GEDC01029481">
    <property type="protein sequence ID" value="JAS07817.1"/>
    <property type="molecule type" value="Transcribed_RNA"/>
</dbReference>
<keyword evidence="3" id="KW-0812">Transmembrane</keyword>
<evidence type="ECO:0000256" key="5">
    <source>
        <dbReference type="ARBA" id="ARBA00023136"/>
    </source>
</evidence>
<dbReference type="InterPro" id="IPR026509">
    <property type="entry name" value="TMEM183"/>
</dbReference>
<comment type="subcellular location">
    <subcellularLocation>
        <location evidence="1">Membrane</location>
        <topology evidence="1">Single-pass membrane protein</topology>
    </subcellularLocation>
</comment>
<dbReference type="GO" id="GO:0031647">
    <property type="term" value="P:regulation of protein stability"/>
    <property type="evidence" value="ECO:0007669"/>
    <property type="project" value="TreeGrafter"/>
</dbReference>
<name>A0A1B6C2Q9_9HEMI</name>
<dbReference type="GO" id="GO:0016020">
    <property type="term" value="C:membrane"/>
    <property type="evidence" value="ECO:0007669"/>
    <property type="project" value="UniProtKB-SubCell"/>
</dbReference>
<proteinExistence type="inferred from homology"/>
<evidence type="ECO:0008006" key="8">
    <source>
        <dbReference type="Google" id="ProtNLM"/>
    </source>
</evidence>
<dbReference type="InterPro" id="IPR036047">
    <property type="entry name" value="F-box-like_dom_sf"/>
</dbReference>
<dbReference type="PANTHER" id="PTHR20988">
    <property type="entry name" value="TRANSMEMBRANE PROTEIN 183A-RELATED"/>
    <property type="match status" value="1"/>
</dbReference>
<protein>
    <recommendedName>
        <fullName evidence="8">F-box domain-containing protein</fullName>
    </recommendedName>
</protein>
<dbReference type="AlphaFoldDB" id="A0A1B6C2Q9"/>
<keyword evidence="4" id="KW-1133">Transmembrane helix</keyword>
<feature type="compositionally biased region" description="Polar residues" evidence="6">
    <location>
        <begin position="23"/>
        <end position="33"/>
    </location>
</feature>
<evidence type="ECO:0000313" key="7">
    <source>
        <dbReference type="EMBL" id="JAS07817.1"/>
    </source>
</evidence>
<evidence type="ECO:0000256" key="6">
    <source>
        <dbReference type="SAM" id="MobiDB-lite"/>
    </source>
</evidence>
<dbReference type="PANTHER" id="PTHR20988:SF2">
    <property type="entry name" value="TRANSMEMBRANE PROTEIN 183A-RELATED"/>
    <property type="match status" value="1"/>
</dbReference>
<evidence type="ECO:0000256" key="3">
    <source>
        <dbReference type="ARBA" id="ARBA00022692"/>
    </source>
</evidence>
<evidence type="ECO:0000256" key="4">
    <source>
        <dbReference type="ARBA" id="ARBA00022989"/>
    </source>
</evidence>
<evidence type="ECO:0000256" key="2">
    <source>
        <dbReference type="ARBA" id="ARBA00006744"/>
    </source>
</evidence>
<sequence length="354" mass="41414">MYNNKGKKGKRKKKYLNNGLSDVTINDFANSSDGKGKPRKSHISNVLREVKHLTIQEDKRAWDEKLEDFEGDLEFIEDEQKEVHVVKKEQGRKKTESKNEDDVNRNGAMFPIEIWFLISEHIRPEDISSFARICKATLGVVNMSSFWLNLYKRYYKPIPYLPERLKPDCIVRRYSLKATIIRSLFYMYPPFISIVKRKSRTPLDVTDPLIRRQCICIWQEVCKITDKYSYNFKLMRKNMSNQSNSKKMGMLETLDDINANPDIECKILQVLSSVYIPLEPTLMGQILHSVDLNKDLKCLSIQMVFGSGIINNGKFQKIDTTSVLIRSVVKVTVLDWWHPNYPYNSRIIYSKSEY</sequence>
<organism evidence="7">
    <name type="scientific">Clastoptera arizonana</name>
    <name type="common">Arizona spittle bug</name>
    <dbReference type="NCBI Taxonomy" id="38151"/>
    <lineage>
        <taxon>Eukaryota</taxon>
        <taxon>Metazoa</taxon>
        <taxon>Ecdysozoa</taxon>
        <taxon>Arthropoda</taxon>
        <taxon>Hexapoda</taxon>
        <taxon>Insecta</taxon>
        <taxon>Pterygota</taxon>
        <taxon>Neoptera</taxon>
        <taxon>Paraneoptera</taxon>
        <taxon>Hemiptera</taxon>
        <taxon>Auchenorrhyncha</taxon>
        <taxon>Cercopoidea</taxon>
        <taxon>Clastopteridae</taxon>
        <taxon>Clastoptera</taxon>
    </lineage>
</organism>
<accession>A0A1B6C2Q9</accession>
<gene>
    <name evidence="7" type="ORF">g.9322</name>
</gene>
<dbReference type="GO" id="GO:0019005">
    <property type="term" value="C:SCF ubiquitin ligase complex"/>
    <property type="evidence" value="ECO:0007669"/>
    <property type="project" value="TreeGrafter"/>
</dbReference>
<evidence type="ECO:0000256" key="1">
    <source>
        <dbReference type="ARBA" id="ARBA00004167"/>
    </source>
</evidence>
<keyword evidence="5" id="KW-0472">Membrane</keyword>
<dbReference type="SUPFAM" id="SSF81383">
    <property type="entry name" value="F-box domain"/>
    <property type="match status" value="1"/>
</dbReference>